<evidence type="ECO:0000313" key="1">
    <source>
        <dbReference type="EMBL" id="EFN61933.1"/>
    </source>
</evidence>
<dbReference type="InParanoid" id="E2AXF3"/>
<gene>
    <name evidence="1" type="ORF">EAG_15762</name>
</gene>
<dbReference type="AlphaFoldDB" id="E2AXF3"/>
<reference evidence="1 2" key="1">
    <citation type="journal article" date="2010" name="Science">
        <title>Genomic comparison of the ants Camponotus floridanus and Harpegnathos saltator.</title>
        <authorList>
            <person name="Bonasio R."/>
            <person name="Zhang G."/>
            <person name="Ye C."/>
            <person name="Mutti N.S."/>
            <person name="Fang X."/>
            <person name="Qin N."/>
            <person name="Donahue G."/>
            <person name="Yang P."/>
            <person name="Li Q."/>
            <person name="Li C."/>
            <person name="Zhang P."/>
            <person name="Huang Z."/>
            <person name="Berger S.L."/>
            <person name="Reinberg D."/>
            <person name="Wang J."/>
            <person name="Liebig J."/>
        </authorList>
    </citation>
    <scope>NUCLEOTIDE SEQUENCE [LARGE SCALE GENOMIC DNA]</scope>
    <source>
        <strain evidence="2">C129</strain>
    </source>
</reference>
<dbReference type="Proteomes" id="UP000000311">
    <property type="component" value="Unassembled WGS sequence"/>
</dbReference>
<protein>
    <submittedName>
        <fullName evidence="1">Uncharacterized protein</fullName>
    </submittedName>
</protein>
<proteinExistence type="predicted"/>
<sequence>MATTTTTTTTTTTSRIVTDCCGVDEPNHLDFYNHGWYQKYECGIYYLCTYGLCCPLEESGDLCCAYDSFEDPANGQEDKRNYIDHSDVKESKLLS</sequence>
<keyword evidence="2" id="KW-1185">Reference proteome</keyword>
<accession>E2AXF3</accession>
<dbReference type="EMBL" id="GL443548">
    <property type="protein sequence ID" value="EFN61933.1"/>
    <property type="molecule type" value="Genomic_DNA"/>
</dbReference>
<organism evidence="2">
    <name type="scientific">Camponotus floridanus</name>
    <name type="common">Florida carpenter ant</name>
    <dbReference type="NCBI Taxonomy" id="104421"/>
    <lineage>
        <taxon>Eukaryota</taxon>
        <taxon>Metazoa</taxon>
        <taxon>Ecdysozoa</taxon>
        <taxon>Arthropoda</taxon>
        <taxon>Hexapoda</taxon>
        <taxon>Insecta</taxon>
        <taxon>Pterygota</taxon>
        <taxon>Neoptera</taxon>
        <taxon>Endopterygota</taxon>
        <taxon>Hymenoptera</taxon>
        <taxon>Apocrita</taxon>
        <taxon>Aculeata</taxon>
        <taxon>Formicoidea</taxon>
        <taxon>Formicidae</taxon>
        <taxon>Formicinae</taxon>
        <taxon>Camponotus</taxon>
    </lineage>
</organism>
<evidence type="ECO:0000313" key="2">
    <source>
        <dbReference type="Proteomes" id="UP000000311"/>
    </source>
</evidence>
<name>E2AXF3_CAMFO</name>